<evidence type="ECO:0000256" key="4">
    <source>
        <dbReference type="ARBA" id="ARBA00022741"/>
    </source>
</evidence>
<dbReference type="InterPro" id="IPR014729">
    <property type="entry name" value="Rossmann-like_a/b/a_fold"/>
</dbReference>
<protein>
    <recommendedName>
        <fullName evidence="9">Phosphopantetheine adenylyltransferase</fullName>
        <ecNumber evidence="9">2.7.7.3</ecNumber>
    </recommendedName>
    <alternativeName>
        <fullName evidence="9">Dephospho-CoA pyrophosphorylase</fullName>
    </alternativeName>
    <alternativeName>
        <fullName evidence="9">Pantetheine-phosphate adenylyltransferase</fullName>
        <shortName evidence="9">PPAT</shortName>
    </alternativeName>
</protein>
<dbReference type="GO" id="GO:0004595">
    <property type="term" value="F:pantetheine-phosphate adenylyltransferase activity"/>
    <property type="evidence" value="ECO:0007669"/>
    <property type="project" value="UniProtKB-UniRule"/>
</dbReference>
<keyword evidence="1 9" id="KW-0963">Cytoplasm</keyword>
<evidence type="ECO:0000256" key="9">
    <source>
        <dbReference type="HAMAP-Rule" id="MF_00151"/>
    </source>
</evidence>
<comment type="subcellular location">
    <subcellularLocation>
        <location evidence="9">Cytoplasm</location>
    </subcellularLocation>
</comment>
<accession>A0A6N3DLA2</accession>
<dbReference type="GeneID" id="98398331"/>
<feature type="site" description="Transition state stabilizer" evidence="9">
    <location>
        <position position="18"/>
    </location>
</feature>
<evidence type="ECO:0000256" key="6">
    <source>
        <dbReference type="ARBA" id="ARBA00022842"/>
    </source>
</evidence>
<feature type="binding site" evidence="9">
    <location>
        <position position="99"/>
    </location>
    <ligand>
        <name>ATP</name>
        <dbReference type="ChEBI" id="CHEBI:30616"/>
    </ligand>
</feature>
<comment type="pathway">
    <text evidence="9">Cofactor biosynthesis; coenzyme A biosynthesis; CoA from (R)-pantothenate: step 4/5.</text>
</comment>
<dbReference type="EMBL" id="CACRUT010000015">
    <property type="protein sequence ID" value="VYU27869.1"/>
    <property type="molecule type" value="Genomic_DNA"/>
</dbReference>
<evidence type="ECO:0000256" key="1">
    <source>
        <dbReference type="ARBA" id="ARBA00022490"/>
    </source>
</evidence>
<dbReference type="InterPro" id="IPR004821">
    <property type="entry name" value="Cyt_trans-like"/>
</dbReference>
<feature type="binding site" evidence="9">
    <location>
        <position position="18"/>
    </location>
    <ligand>
        <name>ATP</name>
        <dbReference type="ChEBI" id="CHEBI:30616"/>
    </ligand>
</feature>
<feature type="binding site" evidence="9">
    <location>
        <begin position="89"/>
        <end position="91"/>
    </location>
    <ligand>
        <name>ATP</name>
        <dbReference type="ChEBI" id="CHEBI:30616"/>
    </ligand>
</feature>
<keyword evidence="4 9" id="KW-0547">Nucleotide-binding</keyword>
<feature type="binding site" evidence="9">
    <location>
        <position position="74"/>
    </location>
    <ligand>
        <name>substrate</name>
    </ligand>
</feature>
<dbReference type="EC" id="2.7.7.3" evidence="9"/>
<comment type="subunit">
    <text evidence="9">Homohexamer.</text>
</comment>
<feature type="binding site" evidence="9">
    <location>
        <begin position="123"/>
        <end position="129"/>
    </location>
    <ligand>
        <name>ATP</name>
        <dbReference type="ChEBI" id="CHEBI:30616"/>
    </ligand>
</feature>
<dbReference type="AlphaFoldDB" id="A0A6N3DLA2"/>
<dbReference type="RefSeq" id="WP_008617490.1">
    <property type="nucleotide sequence ID" value="NZ_AP025941.1"/>
</dbReference>
<comment type="similarity">
    <text evidence="9">Belongs to the bacterial CoaD family.</text>
</comment>
<keyword evidence="2 9" id="KW-0808">Transferase</keyword>
<name>A0A6N3DLA2_9BACT</name>
<feature type="binding site" evidence="9">
    <location>
        <position position="42"/>
    </location>
    <ligand>
        <name>substrate</name>
    </ligand>
</feature>
<dbReference type="GO" id="GO:0005737">
    <property type="term" value="C:cytoplasm"/>
    <property type="evidence" value="ECO:0007669"/>
    <property type="project" value="UniProtKB-SubCell"/>
</dbReference>
<dbReference type="GO" id="GO:0005524">
    <property type="term" value="F:ATP binding"/>
    <property type="evidence" value="ECO:0007669"/>
    <property type="project" value="UniProtKB-KW"/>
</dbReference>
<dbReference type="SUPFAM" id="SSF52374">
    <property type="entry name" value="Nucleotidylyl transferase"/>
    <property type="match status" value="1"/>
</dbReference>
<comment type="cofactor">
    <cofactor evidence="9">
        <name>Mg(2+)</name>
        <dbReference type="ChEBI" id="CHEBI:18420"/>
    </cofactor>
</comment>
<dbReference type="PANTHER" id="PTHR21342:SF1">
    <property type="entry name" value="PHOSPHOPANTETHEINE ADENYLYLTRANSFERASE"/>
    <property type="match status" value="1"/>
</dbReference>
<dbReference type="UniPathway" id="UPA00241">
    <property type="reaction ID" value="UER00355"/>
</dbReference>
<evidence type="ECO:0000256" key="8">
    <source>
        <dbReference type="ARBA" id="ARBA00029346"/>
    </source>
</evidence>
<sequence length="152" mass="17649">MEKIAIFPGSFDPFTKGHESLLRRGLTLFDRIIIGVGINEYKRMEQSTEKRIAALRKLFAGDERIQVEGYSDLTVDFAARHHARFILRGIRSIKDYEYEMNIADLNRRLTGVETIILFTEPEWAFISSTMVKELMHFGKDISPYIPEGLEYE</sequence>
<organism evidence="10">
    <name type="scientific">Paraprevotella clara</name>
    <dbReference type="NCBI Taxonomy" id="454154"/>
    <lineage>
        <taxon>Bacteria</taxon>
        <taxon>Pseudomonadati</taxon>
        <taxon>Bacteroidota</taxon>
        <taxon>Bacteroidia</taxon>
        <taxon>Bacteroidales</taxon>
        <taxon>Prevotellaceae</taxon>
        <taxon>Paraprevotella</taxon>
    </lineage>
</organism>
<comment type="function">
    <text evidence="9">Reversibly transfers an adenylyl group from ATP to 4'-phosphopantetheine, yielding dephospho-CoA (dPCoA) and pyrophosphate.</text>
</comment>
<comment type="catalytic activity">
    <reaction evidence="8 9">
        <text>(R)-4'-phosphopantetheine + ATP + H(+) = 3'-dephospho-CoA + diphosphate</text>
        <dbReference type="Rhea" id="RHEA:19801"/>
        <dbReference type="ChEBI" id="CHEBI:15378"/>
        <dbReference type="ChEBI" id="CHEBI:30616"/>
        <dbReference type="ChEBI" id="CHEBI:33019"/>
        <dbReference type="ChEBI" id="CHEBI:57328"/>
        <dbReference type="ChEBI" id="CHEBI:61723"/>
        <dbReference type="EC" id="2.7.7.3"/>
    </reaction>
</comment>
<proteinExistence type="inferred from homology"/>
<feature type="binding site" evidence="9">
    <location>
        <position position="88"/>
    </location>
    <ligand>
        <name>substrate</name>
    </ligand>
</feature>
<evidence type="ECO:0000256" key="3">
    <source>
        <dbReference type="ARBA" id="ARBA00022695"/>
    </source>
</evidence>
<dbReference type="HAMAP" id="MF_00151">
    <property type="entry name" value="PPAT_bact"/>
    <property type="match status" value="1"/>
</dbReference>
<dbReference type="Pfam" id="PF01467">
    <property type="entry name" value="CTP_transf_like"/>
    <property type="match status" value="1"/>
</dbReference>
<feature type="binding site" evidence="9">
    <location>
        <begin position="10"/>
        <end position="11"/>
    </location>
    <ligand>
        <name>ATP</name>
        <dbReference type="ChEBI" id="CHEBI:30616"/>
    </ligand>
</feature>
<feature type="binding site" evidence="9">
    <location>
        <position position="10"/>
    </location>
    <ligand>
        <name>substrate</name>
    </ligand>
</feature>
<dbReference type="NCBIfam" id="TIGR01510">
    <property type="entry name" value="coaD_prev_kdtB"/>
    <property type="match status" value="1"/>
</dbReference>
<dbReference type="GO" id="GO:0015937">
    <property type="term" value="P:coenzyme A biosynthetic process"/>
    <property type="evidence" value="ECO:0007669"/>
    <property type="project" value="UniProtKB-UniRule"/>
</dbReference>
<evidence type="ECO:0000256" key="2">
    <source>
        <dbReference type="ARBA" id="ARBA00022679"/>
    </source>
</evidence>
<keyword evidence="5 9" id="KW-0067">ATP-binding</keyword>
<reference evidence="10" key="1">
    <citation type="submission" date="2019-11" db="EMBL/GenBank/DDBJ databases">
        <authorList>
            <person name="Feng L."/>
        </authorList>
    </citation>
    <scope>NUCLEOTIDE SEQUENCE</scope>
    <source>
        <strain evidence="10">PclaraLFYP37</strain>
    </source>
</reference>
<evidence type="ECO:0000256" key="7">
    <source>
        <dbReference type="ARBA" id="ARBA00022993"/>
    </source>
</evidence>
<gene>
    <name evidence="9 10" type="primary">coaD</name>
    <name evidence="10" type="ORF">PCLFYP37_02382</name>
</gene>
<dbReference type="InterPro" id="IPR001980">
    <property type="entry name" value="PPAT"/>
</dbReference>
<dbReference type="Gene3D" id="3.40.50.620">
    <property type="entry name" value="HUPs"/>
    <property type="match status" value="1"/>
</dbReference>
<evidence type="ECO:0000313" key="10">
    <source>
        <dbReference type="EMBL" id="VYU27869.1"/>
    </source>
</evidence>
<dbReference type="PANTHER" id="PTHR21342">
    <property type="entry name" value="PHOSPHOPANTETHEINE ADENYLYLTRANSFERASE"/>
    <property type="match status" value="1"/>
</dbReference>
<dbReference type="NCBIfam" id="TIGR00125">
    <property type="entry name" value="cyt_tran_rel"/>
    <property type="match status" value="1"/>
</dbReference>
<keyword evidence="3 9" id="KW-0548">Nucleotidyltransferase</keyword>
<evidence type="ECO:0000256" key="5">
    <source>
        <dbReference type="ARBA" id="ARBA00022840"/>
    </source>
</evidence>
<keyword evidence="7 9" id="KW-0173">Coenzyme A biosynthesis</keyword>
<dbReference type="PRINTS" id="PR01020">
    <property type="entry name" value="LPSBIOSNTHSS"/>
</dbReference>
<keyword evidence="6 9" id="KW-0460">Magnesium</keyword>